<comment type="caution">
    <text evidence="1">The sequence shown here is derived from an EMBL/GenBank/DDBJ whole genome shotgun (WGS) entry which is preliminary data.</text>
</comment>
<organism evidence="1 2">
    <name type="scientific">Cetraspora pellucida</name>
    <dbReference type="NCBI Taxonomy" id="1433469"/>
    <lineage>
        <taxon>Eukaryota</taxon>
        <taxon>Fungi</taxon>
        <taxon>Fungi incertae sedis</taxon>
        <taxon>Mucoromycota</taxon>
        <taxon>Glomeromycotina</taxon>
        <taxon>Glomeromycetes</taxon>
        <taxon>Diversisporales</taxon>
        <taxon>Gigasporaceae</taxon>
        <taxon>Cetraspora</taxon>
    </lineage>
</organism>
<keyword evidence="2" id="KW-1185">Reference proteome</keyword>
<feature type="non-terminal residue" evidence="1">
    <location>
        <position position="1"/>
    </location>
</feature>
<dbReference type="OrthoDB" id="10499682at2759"/>
<sequence length="46" mass="5030">NISNARLGSKVSIETTLSVSSYVEDLKREHSSANFSLLALSFKKNS</sequence>
<evidence type="ECO:0000313" key="2">
    <source>
        <dbReference type="Proteomes" id="UP000789759"/>
    </source>
</evidence>
<proteinExistence type="predicted"/>
<evidence type="ECO:0000313" key="1">
    <source>
        <dbReference type="EMBL" id="CAG8813793.1"/>
    </source>
</evidence>
<gene>
    <name evidence="1" type="ORF">CPELLU_LOCUS18957</name>
</gene>
<dbReference type="Proteomes" id="UP000789759">
    <property type="component" value="Unassembled WGS sequence"/>
</dbReference>
<dbReference type="EMBL" id="CAJVQA010041278">
    <property type="protein sequence ID" value="CAG8813793.1"/>
    <property type="molecule type" value="Genomic_DNA"/>
</dbReference>
<reference evidence="1" key="1">
    <citation type="submission" date="2021-06" db="EMBL/GenBank/DDBJ databases">
        <authorList>
            <person name="Kallberg Y."/>
            <person name="Tangrot J."/>
            <person name="Rosling A."/>
        </authorList>
    </citation>
    <scope>NUCLEOTIDE SEQUENCE</scope>
    <source>
        <strain evidence="1">FL966</strain>
    </source>
</reference>
<accession>A0A9N9PGC9</accession>
<protein>
    <submittedName>
        <fullName evidence="1">5931_t:CDS:1</fullName>
    </submittedName>
</protein>
<name>A0A9N9PGC9_9GLOM</name>
<dbReference type="AlphaFoldDB" id="A0A9N9PGC9"/>